<gene>
    <name evidence="1" type="ORF">FKW44_017088</name>
</gene>
<feature type="non-terminal residue" evidence="1">
    <location>
        <position position="57"/>
    </location>
</feature>
<evidence type="ECO:0000313" key="1">
    <source>
        <dbReference type="EMBL" id="QQP42427.1"/>
    </source>
</evidence>
<proteinExistence type="predicted"/>
<name>A0A7T8H327_CALRO</name>
<keyword evidence="2" id="KW-1185">Reference proteome</keyword>
<sequence length="57" mass="6482">RWASGGAKDRIIRLEAAVPPTEEDVDIATAFSEELGKRLDRLEEAVLERREDDSFDH</sequence>
<feature type="non-terminal residue" evidence="1">
    <location>
        <position position="1"/>
    </location>
</feature>
<dbReference type="Proteomes" id="UP000595437">
    <property type="component" value="Chromosome 11"/>
</dbReference>
<accession>A0A7T8H327</accession>
<evidence type="ECO:0000313" key="2">
    <source>
        <dbReference type="Proteomes" id="UP000595437"/>
    </source>
</evidence>
<protein>
    <submittedName>
        <fullName evidence="1">Uncharacterized protein</fullName>
    </submittedName>
</protein>
<reference evidence="2" key="1">
    <citation type="submission" date="2021-01" db="EMBL/GenBank/DDBJ databases">
        <title>Caligus Genome Assembly.</title>
        <authorList>
            <person name="Gallardo-Escarate C."/>
        </authorList>
    </citation>
    <scope>NUCLEOTIDE SEQUENCE [LARGE SCALE GENOMIC DNA]</scope>
</reference>
<organism evidence="1 2">
    <name type="scientific">Caligus rogercresseyi</name>
    <name type="common">Sea louse</name>
    <dbReference type="NCBI Taxonomy" id="217165"/>
    <lineage>
        <taxon>Eukaryota</taxon>
        <taxon>Metazoa</taxon>
        <taxon>Ecdysozoa</taxon>
        <taxon>Arthropoda</taxon>
        <taxon>Crustacea</taxon>
        <taxon>Multicrustacea</taxon>
        <taxon>Hexanauplia</taxon>
        <taxon>Copepoda</taxon>
        <taxon>Siphonostomatoida</taxon>
        <taxon>Caligidae</taxon>
        <taxon>Caligus</taxon>
    </lineage>
</organism>
<dbReference type="AlphaFoldDB" id="A0A7T8H327"/>
<dbReference type="EMBL" id="CP045900">
    <property type="protein sequence ID" value="QQP42427.1"/>
    <property type="molecule type" value="Genomic_DNA"/>
</dbReference>